<comment type="caution">
    <text evidence="2">The sequence shown here is derived from an EMBL/GenBank/DDBJ whole genome shotgun (WGS) entry which is preliminary data.</text>
</comment>
<evidence type="ECO:0000256" key="1">
    <source>
        <dbReference type="SAM" id="MobiDB-lite"/>
    </source>
</evidence>
<dbReference type="AlphaFoldDB" id="A0AAN5D2S6"/>
<reference evidence="3" key="1">
    <citation type="submission" date="2022-10" db="EMBL/GenBank/DDBJ databases">
        <title>Genome assembly of Pristionchus species.</title>
        <authorList>
            <person name="Yoshida K."/>
            <person name="Sommer R.J."/>
        </authorList>
    </citation>
    <scope>NUCLEOTIDE SEQUENCE [LARGE SCALE GENOMIC DNA]</scope>
    <source>
        <strain evidence="3">RS5460</strain>
    </source>
</reference>
<feature type="region of interest" description="Disordered" evidence="1">
    <location>
        <begin position="1"/>
        <end position="35"/>
    </location>
</feature>
<protein>
    <submittedName>
        <fullName evidence="2">Uncharacterized protein</fullName>
    </submittedName>
</protein>
<proteinExistence type="predicted"/>
<feature type="non-terminal residue" evidence="2">
    <location>
        <position position="1"/>
    </location>
</feature>
<dbReference type="Proteomes" id="UP001328107">
    <property type="component" value="Unassembled WGS sequence"/>
</dbReference>
<feature type="compositionally biased region" description="Polar residues" evidence="1">
    <location>
        <begin position="11"/>
        <end position="32"/>
    </location>
</feature>
<sequence>EDDEFIKNEHQSGSSTCPISTRSPSSSENTMPASAEHLRKAFSKAGEKRREWIRRYSDSCEATW</sequence>
<gene>
    <name evidence="2" type="ORF">PMAYCL1PPCAC_25758</name>
</gene>
<keyword evidence="3" id="KW-1185">Reference proteome</keyword>
<accession>A0AAN5D2S6</accession>
<feature type="compositionally biased region" description="Basic and acidic residues" evidence="1">
    <location>
        <begin position="1"/>
        <end position="10"/>
    </location>
</feature>
<name>A0AAN5D2S6_9BILA</name>
<evidence type="ECO:0000313" key="3">
    <source>
        <dbReference type="Proteomes" id="UP001328107"/>
    </source>
</evidence>
<evidence type="ECO:0000313" key="2">
    <source>
        <dbReference type="EMBL" id="GMR55563.1"/>
    </source>
</evidence>
<feature type="non-terminal residue" evidence="2">
    <location>
        <position position="64"/>
    </location>
</feature>
<organism evidence="2 3">
    <name type="scientific">Pristionchus mayeri</name>
    <dbReference type="NCBI Taxonomy" id="1317129"/>
    <lineage>
        <taxon>Eukaryota</taxon>
        <taxon>Metazoa</taxon>
        <taxon>Ecdysozoa</taxon>
        <taxon>Nematoda</taxon>
        <taxon>Chromadorea</taxon>
        <taxon>Rhabditida</taxon>
        <taxon>Rhabditina</taxon>
        <taxon>Diplogasteromorpha</taxon>
        <taxon>Diplogasteroidea</taxon>
        <taxon>Neodiplogasteridae</taxon>
        <taxon>Pristionchus</taxon>
    </lineage>
</organism>
<dbReference type="EMBL" id="BTRK01000005">
    <property type="protein sequence ID" value="GMR55563.1"/>
    <property type="molecule type" value="Genomic_DNA"/>
</dbReference>